<dbReference type="InterPro" id="IPR006764">
    <property type="entry name" value="SAM_dep_MeTrfase_SAV2177_type"/>
</dbReference>
<organism evidence="1 2">
    <name type="scientific">Actinomadura sediminis</name>
    <dbReference type="NCBI Taxonomy" id="1038904"/>
    <lineage>
        <taxon>Bacteria</taxon>
        <taxon>Bacillati</taxon>
        <taxon>Actinomycetota</taxon>
        <taxon>Actinomycetes</taxon>
        <taxon>Streptosporangiales</taxon>
        <taxon>Thermomonosporaceae</taxon>
        <taxon>Actinomadura</taxon>
    </lineage>
</organism>
<dbReference type="InterPro" id="IPR029063">
    <property type="entry name" value="SAM-dependent_MTases_sf"/>
</dbReference>
<keyword evidence="2" id="KW-1185">Reference proteome</keyword>
<accession>A0ABW3EYA8</accession>
<protein>
    <submittedName>
        <fullName evidence="1">SAM-dependent methyltransferase</fullName>
        <ecNumber evidence="1">2.1.1.-</ecNumber>
    </submittedName>
</protein>
<comment type="caution">
    <text evidence="1">The sequence shown here is derived from an EMBL/GenBank/DDBJ whole genome shotgun (WGS) entry which is preliminary data.</text>
</comment>
<evidence type="ECO:0000313" key="1">
    <source>
        <dbReference type="EMBL" id="MFD0903883.1"/>
    </source>
</evidence>
<dbReference type="EC" id="2.1.1.-" evidence="1"/>
<dbReference type="Gene3D" id="3.40.50.150">
    <property type="entry name" value="Vaccinia Virus protein VP39"/>
    <property type="match status" value="1"/>
</dbReference>
<dbReference type="EMBL" id="JBHTJA010000066">
    <property type="protein sequence ID" value="MFD0903883.1"/>
    <property type="molecule type" value="Genomic_DNA"/>
</dbReference>
<evidence type="ECO:0000313" key="2">
    <source>
        <dbReference type="Proteomes" id="UP001596972"/>
    </source>
</evidence>
<dbReference type="PIRSF" id="PIRSF017393">
    <property type="entry name" value="MTase_SAV2177"/>
    <property type="match status" value="1"/>
</dbReference>
<dbReference type="SUPFAM" id="SSF53335">
    <property type="entry name" value="S-adenosyl-L-methionine-dependent methyltransferases"/>
    <property type="match status" value="1"/>
</dbReference>
<dbReference type="GO" id="GO:0032259">
    <property type="term" value="P:methylation"/>
    <property type="evidence" value="ECO:0007669"/>
    <property type="project" value="UniProtKB-KW"/>
</dbReference>
<keyword evidence="1" id="KW-0808">Transferase</keyword>
<gene>
    <name evidence="1" type="ORF">ACFQ11_26080</name>
</gene>
<sequence>MRATMTDGGRRLAGIIDTTRPHQARLWNHWLGGKDTYPVDREVGDRIAAVYPEIADVARHSRAFLVRVVHHMIEQGVRQFLDVGTGLPAVDNTHEVAQRAAPGSRVVYVDNDPLVVAHARALLTGLPEGDCAYVEADVRDTAAIVELASGTLDLSRPVGLLLLGVIGNVPDEDDPRGVVRRLVDALPSGSIVAVNDGTNVLGVDEWTPAEATARGEALRLCAEAGTVPYHARTPEFIESLLDGLEMVEPGVVSTPLWRPDFPELDAGTPIDSFGGVARKP</sequence>
<proteinExistence type="predicted"/>
<reference evidence="2" key="1">
    <citation type="journal article" date="2019" name="Int. J. Syst. Evol. Microbiol.">
        <title>The Global Catalogue of Microorganisms (GCM) 10K type strain sequencing project: providing services to taxonomists for standard genome sequencing and annotation.</title>
        <authorList>
            <consortium name="The Broad Institute Genomics Platform"/>
            <consortium name="The Broad Institute Genome Sequencing Center for Infectious Disease"/>
            <person name="Wu L."/>
            <person name="Ma J."/>
        </authorList>
    </citation>
    <scope>NUCLEOTIDE SEQUENCE [LARGE SCALE GENOMIC DNA]</scope>
    <source>
        <strain evidence="2">JCM 31202</strain>
    </source>
</reference>
<dbReference type="GO" id="GO:0008168">
    <property type="term" value="F:methyltransferase activity"/>
    <property type="evidence" value="ECO:0007669"/>
    <property type="project" value="UniProtKB-KW"/>
</dbReference>
<dbReference type="Proteomes" id="UP001596972">
    <property type="component" value="Unassembled WGS sequence"/>
</dbReference>
<name>A0ABW3EYA8_9ACTN</name>
<keyword evidence="1" id="KW-0489">Methyltransferase</keyword>
<dbReference type="Pfam" id="PF04672">
    <property type="entry name" value="Methyltransf_19"/>
    <property type="match status" value="1"/>
</dbReference>
<dbReference type="RefSeq" id="WP_378303149.1">
    <property type="nucleotide sequence ID" value="NZ_JBHTJA010000066.1"/>
</dbReference>